<dbReference type="NCBIfam" id="TIGR00767">
    <property type="entry name" value="rho"/>
    <property type="match status" value="1"/>
</dbReference>
<dbReference type="PANTHER" id="PTHR46425">
    <property type="entry name" value="TRANSCRIPTION TERMINATION FACTOR RHO"/>
    <property type="match status" value="1"/>
</dbReference>
<keyword evidence="3 9" id="KW-0378">Hydrolase</keyword>
<evidence type="ECO:0000256" key="5">
    <source>
        <dbReference type="ARBA" id="ARBA00022840"/>
    </source>
</evidence>
<dbReference type="GO" id="GO:0006353">
    <property type="term" value="P:DNA-templated transcription termination"/>
    <property type="evidence" value="ECO:0007669"/>
    <property type="project" value="UniProtKB-UniRule"/>
</dbReference>
<dbReference type="PANTHER" id="PTHR46425:SF1">
    <property type="entry name" value="TRANSCRIPTION TERMINATION FACTOR RHO"/>
    <property type="match status" value="1"/>
</dbReference>
<evidence type="ECO:0000313" key="14">
    <source>
        <dbReference type="EMBL" id="BBO24206.1"/>
    </source>
</evidence>
<keyword evidence="6 9" id="KW-0694">RNA-binding</keyword>
<dbReference type="SUPFAM" id="SSF52540">
    <property type="entry name" value="P-loop containing nucleoside triphosphate hydrolases"/>
    <property type="match status" value="1"/>
</dbReference>
<evidence type="ECO:0000256" key="9">
    <source>
        <dbReference type="HAMAP-Rule" id="MF_01884"/>
    </source>
</evidence>
<feature type="binding site" evidence="9">
    <location>
        <begin position="217"/>
        <end position="222"/>
    </location>
    <ligand>
        <name>ATP</name>
        <dbReference type="ChEBI" id="CHEBI:30616"/>
    </ligand>
</feature>
<keyword evidence="7 9" id="KW-0805">Transcription regulation</keyword>
<dbReference type="InterPro" id="IPR003593">
    <property type="entry name" value="AAA+_ATPase"/>
</dbReference>
<dbReference type="InterPro" id="IPR027417">
    <property type="entry name" value="P-loop_NTPase"/>
</dbReference>
<gene>
    <name evidence="9" type="primary">rho</name>
    <name evidence="14" type="ORF">NPRO_18010</name>
</gene>
<keyword evidence="4 9" id="KW-0347">Helicase</keyword>
<evidence type="ECO:0000256" key="2">
    <source>
        <dbReference type="ARBA" id="ARBA00022741"/>
    </source>
</evidence>
<dbReference type="SMART" id="SM00382">
    <property type="entry name" value="AAA"/>
    <property type="match status" value="1"/>
</dbReference>
<dbReference type="Gene3D" id="2.40.50.140">
    <property type="entry name" value="Nucleic acid-binding proteins"/>
    <property type="match status" value="1"/>
</dbReference>
<name>A0A809S5L2_9BACT</name>
<dbReference type="InterPro" id="IPR041703">
    <property type="entry name" value="Rho_factor_ATP-bd"/>
</dbReference>
<evidence type="ECO:0000256" key="6">
    <source>
        <dbReference type="ARBA" id="ARBA00022884"/>
    </source>
</evidence>
<evidence type="ECO:0000256" key="11">
    <source>
        <dbReference type="PROSITE-ProRule" id="PRU01203"/>
    </source>
</evidence>
<dbReference type="CDD" id="cd01128">
    <property type="entry name" value="rho_factor_C"/>
    <property type="match status" value="1"/>
</dbReference>
<feature type="region of interest" description="Disordered" evidence="12">
    <location>
        <begin position="1"/>
        <end position="35"/>
    </location>
</feature>
<dbReference type="EC" id="3.6.4.-" evidence="9 10"/>
<dbReference type="InterPro" id="IPR000194">
    <property type="entry name" value="ATPase_F1/V1/A1_a/bsu_nucl-bd"/>
</dbReference>
<dbReference type="GO" id="GO:0016787">
    <property type="term" value="F:hydrolase activity"/>
    <property type="evidence" value="ECO:0007669"/>
    <property type="project" value="UniProtKB-KW"/>
</dbReference>
<dbReference type="HAMAP" id="MF_01884">
    <property type="entry name" value="Rho"/>
    <property type="match status" value="1"/>
</dbReference>
<dbReference type="EMBL" id="AP021858">
    <property type="protein sequence ID" value="BBO24206.1"/>
    <property type="molecule type" value="Genomic_DNA"/>
</dbReference>
<feature type="domain" description="Rho RNA-BD" evidence="13">
    <location>
        <begin position="87"/>
        <end position="160"/>
    </location>
</feature>
<feature type="binding site" evidence="9">
    <location>
        <begin position="205"/>
        <end position="210"/>
    </location>
    <ligand>
        <name>ATP</name>
        <dbReference type="ChEBI" id="CHEBI:30616"/>
    </ligand>
</feature>
<dbReference type="Gene3D" id="3.40.50.300">
    <property type="entry name" value="P-loop containing nucleotide triphosphate hydrolases"/>
    <property type="match status" value="1"/>
</dbReference>
<dbReference type="InterPro" id="IPR004665">
    <property type="entry name" value="Term_rho"/>
</dbReference>
<evidence type="ECO:0000256" key="1">
    <source>
        <dbReference type="ARBA" id="ARBA00022472"/>
    </source>
</evidence>
<evidence type="ECO:0000313" key="15">
    <source>
        <dbReference type="Proteomes" id="UP000662873"/>
    </source>
</evidence>
<dbReference type="Proteomes" id="UP000662873">
    <property type="component" value="Chromosome"/>
</dbReference>
<evidence type="ECO:0000256" key="3">
    <source>
        <dbReference type="ARBA" id="ARBA00022801"/>
    </source>
</evidence>
<dbReference type="GO" id="GO:0004386">
    <property type="term" value="F:helicase activity"/>
    <property type="evidence" value="ECO:0007669"/>
    <property type="project" value="UniProtKB-UniRule"/>
</dbReference>
<dbReference type="Pfam" id="PF00006">
    <property type="entry name" value="ATP-synt_ab"/>
    <property type="match status" value="1"/>
</dbReference>
<dbReference type="CDD" id="cd04459">
    <property type="entry name" value="Rho_CSD"/>
    <property type="match status" value="1"/>
</dbReference>
<evidence type="ECO:0000256" key="8">
    <source>
        <dbReference type="ARBA" id="ARBA00023163"/>
    </source>
</evidence>
<feature type="binding site" evidence="9">
    <location>
        <position position="248"/>
    </location>
    <ligand>
        <name>ATP</name>
        <dbReference type="ChEBI" id="CHEBI:30616"/>
    </ligand>
</feature>
<dbReference type="GO" id="GO:0008186">
    <property type="term" value="F:ATP-dependent activity, acting on RNA"/>
    <property type="evidence" value="ECO:0007669"/>
    <property type="project" value="UniProtKB-UniRule"/>
</dbReference>
<dbReference type="SUPFAM" id="SSF50249">
    <property type="entry name" value="Nucleic acid-binding proteins"/>
    <property type="match status" value="1"/>
</dbReference>
<dbReference type="KEGG" id="npy:NPRO_18010"/>
<evidence type="ECO:0000256" key="10">
    <source>
        <dbReference type="NCBIfam" id="TIGR00767"/>
    </source>
</evidence>
<keyword evidence="5 9" id="KW-0067">ATP-binding</keyword>
<dbReference type="InterPro" id="IPR011113">
    <property type="entry name" value="Rho_RNA-bd"/>
</dbReference>
<evidence type="ECO:0000256" key="7">
    <source>
        <dbReference type="ARBA" id="ARBA00023015"/>
    </source>
</evidence>
<dbReference type="GO" id="GO:0003723">
    <property type="term" value="F:RNA binding"/>
    <property type="evidence" value="ECO:0007669"/>
    <property type="project" value="UniProtKB-UniRule"/>
</dbReference>
<organism evidence="14 15">
    <name type="scientific">Candidatus Nitrosymbiomonas proteolyticus</name>
    <dbReference type="NCBI Taxonomy" id="2608984"/>
    <lineage>
        <taxon>Bacteria</taxon>
        <taxon>Bacillati</taxon>
        <taxon>Armatimonadota</taxon>
        <taxon>Armatimonadota incertae sedis</taxon>
        <taxon>Candidatus Nitrosymbiomonas</taxon>
    </lineage>
</organism>
<dbReference type="PROSITE" id="PS51856">
    <property type="entry name" value="RHO_RNA_BD"/>
    <property type="match status" value="1"/>
</dbReference>
<evidence type="ECO:0000259" key="13">
    <source>
        <dbReference type="PROSITE" id="PS51856"/>
    </source>
</evidence>
<keyword evidence="1 9" id="KW-0806">Transcription termination</keyword>
<evidence type="ECO:0000256" key="12">
    <source>
        <dbReference type="SAM" id="MobiDB-lite"/>
    </source>
</evidence>
<dbReference type="Pfam" id="PF07497">
    <property type="entry name" value="Rho_RNA_bind"/>
    <property type="match status" value="1"/>
</dbReference>
<dbReference type="GO" id="GO:0005524">
    <property type="term" value="F:ATP binding"/>
    <property type="evidence" value="ECO:0007669"/>
    <property type="project" value="UniProtKB-UniRule"/>
</dbReference>
<reference evidence="14" key="1">
    <citation type="journal article" name="DNA Res.">
        <title>The physiological potential of anammox bacteria as revealed by their core genome structure.</title>
        <authorList>
            <person name="Okubo T."/>
            <person name="Toyoda A."/>
            <person name="Fukuhara K."/>
            <person name="Uchiyama I."/>
            <person name="Harigaya Y."/>
            <person name="Kuroiwa M."/>
            <person name="Suzuki T."/>
            <person name="Murakami Y."/>
            <person name="Suwa Y."/>
            <person name="Takami H."/>
        </authorList>
    </citation>
    <scope>NUCLEOTIDE SEQUENCE</scope>
    <source>
        <strain evidence="14">317325-2</strain>
    </source>
</reference>
<dbReference type="InterPro" id="IPR012340">
    <property type="entry name" value="NA-bd_OB-fold"/>
</dbReference>
<comment type="subunit">
    <text evidence="9">Homohexamer. The homohexamer assembles into an open ring structure.</text>
</comment>
<evidence type="ECO:0000256" key="4">
    <source>
        <dbReference type="ARBA" id="ARBA00022806"/>
    </source>
</evidence>
<keyword evidence="8 9" id="KW-0804">Transcription</keyword>
<sequence>MTHTFRPRKGEGQGGSRRGRRSRSDGLPKTDQQSDLDLLPEIDYQKFDQMTPTELAKAAKAAKVSMDQPRSAVIEQLLAEANAEFGAIYARGILEIMNDGWGFLRRENYVPSPNDVYVSQSQIKRFGLKPGDMIFGQVRPPKEGERYQGMLRVESVNGLGALSPEVTDRRTFDELTPLHPDERLEMETASENITARIIDLISPIGKGQRGLIVSPPKAGKTSILKTIANAVSANHPEVYLMVLLVDERPEEVTDFRRSVKGQVVSSTFDEPAENHMRVAELCLEQAKRLVECGRDVVILLDSLTRLSRASNLTINPSGRTLSGGLDPSALYRPRRFFGSARNIEEGGSLTVIATALVDTGSRMDEAIFEEFKGTGNMEIVLDRDLAERRIWPAIDVKRSSTRHEEKLFRADELEGVVQLHRLLANQQNSWEATDSLIKLLKRTPKNAVFLESVVQRMKATV</sequence>
<dbReference type="InterPro" id="IPR011129">
    <property type="entry name" value="CSD"/>
</dbReference>
<dbReference type="NCBIfam" id="NF006886">
    <property type="entry name" value="PRK09376.1"/>
    <property type="match status" value="1"/>
</dbReference>
<dbReference type="AlphaFoldDB" id="A0A809S5L2"/>
<comment type="similarity">
    <text evidence="9 11">Belongs to the Rho family.</text>
</comment>
<proteinExistence type="inferred from homology"/>
<comment type="function">
    <text evidence="9">Facilitates transcription termination by a mechanism that involves Rho binding to the nascent RNA, activation of Rho's RNA-dependent ATPase activity, and release of the mRNA from the DNA template.</text>
</comment>
<comment type="caution">
    <text evidence="9">Lacks conserved residue(s) required for the propagation of feature annotation.</text>
</comment>
<dbReference type="SMART" id="SM00357">
    <property type="entry name" value="CSP"/>
    <property type="match status" value="1"/>
</dbReference>
<keyword evidence="2 9" id="KW-0547">Nucleotide-binding</keyword>
<protein>
    <recommendedName>
        <fullName evidence="9 10">Transcription termination factor Rho</fullName>
        <ecNumber evidence="9 10">3.6.4.-</ecNumber>
    </recommendedName>
    <alternativeName>
        <fullName evidence="9">ATP-dependent helicase Rho</fullName>
    </alternativeName>
</protein>
<accession>A0A809S5L2</accession>